<comment type="similarity">
    <text evidence="4 16 17">Belongs to the uridine kinase family.</text>
</comment>
<evidence type="ECO:0000256" key="8">
    <source>
        <dbReference type="ARBA" id="ARBA00022679"/>
    </source>
</evidence>
<dbReference type="InterPro" id="IPR000764">
    <property type="entry name" value="Uridine_kinase-like"/>
</dbReference>
<accession>A0A8T7LZC2</accession>
<dbReference type="HAMAP" id="MF_00551">
    <property type="entry name" value="Uridine_kinase"/>
    <property type="match status" value="1"/>
</dbReference>
<evidence type="ECO:0000313" key="19">
    <source>
        <dbReference type="EMBL" id="NWJ45642.1"/>
    </source>
</evidence>
<evidence type="ECO:0000256" key="2">
    <source>
        <dbReference type="ARBA" id="ARBA00004690"/>
    </source>
</evidence>
<dbReference type="InterPro" id="IPR027417">
    <property type="entry name" value="P-loop_NTPase"/>
</dbReference>
<comment type="catalytic activity">
    <reaction evidence="15 16 17">
        <text>uridine + ATP = UMP + ADP + H(+)</text>
        <dbReference type="Rhea" id="RHEA:16825"/>
        <dbReference type="ChEBI" id="CHEBI:15378"/>
        <dbReference type="ChEBI" id="CHEBI:16704"/>
        <dbReference type="ChEBI" id="CHEBI:30616"/>
        <dbReference type="ChEBI" id="CHEBI:57865"/>
        <dbReference type="ChEBI" id="CHEBI:456216"/>
        <dbReference type="EC" id="2.7.1.48"/>
    </reaction>
</comment>
<proteinExistence type="inferred from homology"/>
<organism evidence="19 20">
    <name type="scientific">Candidatus Chlorohelix allophototropha</name>
    <dbReference type="NCBI Taxonomy" id="3003348"/>
    <lineage>
        <taxon>Bacteria</taxon>
        <taxon>Bacillati</taxon>
        <taxon>Chloroflexota</taxon>
        <taxon>Chloroflexia</taxon>
        <taxon>Candidatus Chloroheliales</taxon>
        <taxon>Candidatus Chloroheliaceae</taxon>
        <taxon>Candidatus Chlorohelix</taxon>
    </lineage>
</organism>
<evidence type="ECO:0000256" key="6">
    <source>
        <dbReference type="ARBA" id="ARBA00021478"/>
    </source>
</evidence>
<dbReference type="CDD" id="cd02023">
    <property type="entry name" value="UMPK"/>
    <property type="match status" value="1"/>
</dbReference>
<dbReference type="GO" id="GO:0005737">
    <property type="term" value="C:cytoplasm"/>
    <property type="evidence" value="ECO:0007669"/>
    <property type="project" value="UniProtKB-SubCell"/>
</dbReference>
<dbReference type="NCBIfam" id="NF004018">
    <property type="entry name" value="PRK05480.1"/>
    <property type="match status" value="1"/>
</dbReference>
<feature type="domain" description="Phosphoribulokinase/uridine kinase" evidence="18">
    <location>
        <begin position="15"/>
        <end position="195"/>
    </location>
</feature>
<dbReference type="Gene3D" id="3.40.50.300">
    <property type="entry name" value="P-loop containing nucleotide triphosphate hydrolases"/>
    <property type="match status" value="1"/>
</dbReference>
<comment type="catalytic activity">
    <reaction evidence="14 17">
        <text>cytidine + ATP = CMP + ADP + H(+)</text>
        <dbReference type="Rhea" id="RHEA:24674"/>
        <dbReference type="ChEBI" id="CHEBI:15378"/>
        <dbReference type="ChEBI" id="CHEBI:17562"/>
        <dbReference type="ChEBI" id="CHEBI:30616"/>
        <dbReference type="ChEBI" id="CHEBI:60377"/>
        <dbReference type="ChEBI" id="CHEBI:456216"/>
        <dbReference type="EC" id="2.7.1.48"/>
    </reaction>
</comment>
<evidence type="ECO:0000256" key="10">
    <source>
        <dbReference type="ARBA" id="ARBA00022777"/>
    </source>
</evidence>
<dbReference type="AlphaFoldDB" id="A0A8T7LZC2"/>
<comment type="pathway">
    <text evidence="2 16 17">Pyrimidine metabolism; UMP biosynthesis via salvage pathway; UMP from uridine: step 1/1.</text>
</comment>
<evidence type="ECO:0000256" key="12">
    <source>
        <dbReference type="ARBA" id="ARBA00030641"/>
    </source>
</evidence>
<dbReference type="GO" id="GO:0044206">
    <property type="term" value="P:UMP salvage"/>
    <property type="evidence" value="ECO:0007669"/>
    <property type="project" value="UniProtKB-UniRule"/>
</dbReference>
<reference evidence="19 20" key="1">
    <citation type="submission" date="2020-06" db="EMBL/GenBank/DDBJ databases">
        <title>Anoxygenic phototrophic Chloroflexota member uses a Type I reaction center.</title>
        <authorList>
            <person name="Tsuji J.M."/>
            <person name="Shaw N.A."/>
            <person name="Nagashima S."/>
            <person name="Venkiteswaran J."/>
            <person name="Schiff S.L."/>
            <person name="Hanada S."/>
            <person name="Tank M."/>
            <person name="Neufeld J.D."/>
        </authorList>
    </citation>
    <scope>NUCLEOTIDE SEQUENCE [LARGE SCALE GENOMIC DNA]</scope>
    <source>
        <strain evidence="19">L227-S17</strain>
    </source>
</reference>
<evidence type="ECO:0000256" key="3">
    <source>
        <dbReference type="ARBA" id="ARBA00004784"/>
    </source>
</evidence>
<dbReference type="EC" id="2.7.1.48" evidence="5 16"/>
<evidence type="ECO:0000256" key="7">
    <source>
        <dbReference type="ARBA" id="ARBA00022490"/>
    </source>
</evidence>
<evidence type="ECO:0000256" key="9">
    <source>
        <dbReference type="ARBA" id="ARBA00022741"/>
    </source>
</evidence>
<dbReference type="GO" id="GO:0005524">
    <property type="term" value="F:ATP binding"/>
    <property type="evidence" value="ECO:0007669"/>
    <property type="project" value="UniProtKB-UniRule"/>
</dbReference>
<dbReference type="InterPro" id="IPR026008">
    <property type="entry name" value="Uridine_kinase"/>
</dbReference>
<dbReference type="Pfam" id="PF00485">
    <property type="entry name" value="PRK"/>
    <property type="match status" value="1"/>
</dbReference>
<comment type="caution">
    <text evidence="19">The sequence shown here is derived from an EMBL/GenBank/DDBJ whole genome shotgun (WGS) entry which is preliminary data.</text>
</comment>
<evidence type="ECO:0000256" key="16">
    <source>
        <dbReference type="HAMAP-Rule" id="MF_00551"/>
    </source>
</evidence>
<keyword evidence="7 16" id="KW-0963">Cytoplasm</keyword>
<evidence type="ECO:0000256" key="15">
    <source>
        <dbReference type="ARBA" id="ARBA00048909"/>
    </source>
</evidence>
<keyword evidence="9 16" id="KW-0547">Nucleotide-binding</keyword>
<evidence type="ECO:0000256" key="17">
    <source>
        <dbReference type="RuleBase" id="RU003825"/>
    </source>
</evidence>
<evidence type="ECO:0000256" key="1">
    <source>
        <dbReference type="ARBA" id="ARBA00004496"/>
    </source>
</evidence>
<dbReference type="NCBIfam" id="TIGR00235">
    <property type="entry name" value="udk"/>
    <property type="match status" value="1"/>
</dbReference>
<comment type="subcellular location">
    <subcellularLocation>
        <location evidence="1 16 17">Cytoplasm</location>
    </subcellularLocation>
</comment>
<dbReference type="SUPFAM" id="SSF52540">
    <property type="entry name" value="P-loop containing nucleoside triphosphate hydrolases"/>
    <property type="match status" value="1"/>
</dbReference>
<evidence type="ECO:0000256" key="4">
    <source>
        <dbReference type="ARBA" id="ARBA00005408"/>
    </source>
</evidence>
<evidence type="ECO:0000256" key="13">
    <source>
        <dbReference type="ARBA" id="ARBA00031452"/>
    </source>
</evidence>
<evidence type="ECO:0000256" key="14">
    <source>
        <dbReference type="ARBA" id="ARBA00047436"/>
    </source>
</evidence>
<name>A0A8T7LZC2_9CHLR</name>
<keyword evidence="11 16" id="KW-0067">ATP-binding</keyword>
<dbReference type="InterPro" id="IPR006083">
    <property type="entry name" value="PRK/URK"/>
</dbReference>
<dbReference type="PRINTS" id="PR00988">
    <property type="entry name" value="URIDINKINASE"/>
</dbReference>
<gene>
    <name evidence="16 19" type="primary">udk</name>
    <name evidence="19" type="ORF">HXX08_07165</name>
</gene>
<dbReference type="GO" id="GO:0044211">
    <property type="term" value="P:CTP salvage"/>
    <property type="evidence" value="ECO:0007669"/>
    <property type="project" value="UniProtKB-UniRule"/>
</dbReference>
<keyword evidence="8 16" id="KW-0808">Transferase</keyword>
<dbReference type="PANTHER" id="PTHR10285">
    <property type="entry name" value="URIDINE KINASE"/>
    <property type="match status" value="1"/>
</dbReference>
<comment type="pathway">
    <text evidence="3 16 17">Pyrimidine metabolism; CTP biosynthesis via salvage pathway; CTP from cytidine: step 1/3.</text>
</comment>
<keyword evidence="10 16" id="KW-0418">Kinase</keyword>
<evidence type="ECO:0000256" key="11">
    <source>
        <dbReference type="ARBA" id="ARBA00022840"/>
    </source>
</evidence>
<sequence length="239" mass="27428">MVGRKSAMRNSTPLVIGVAGGTGSGKTTVARHIVENIGISLVVHLQHDSYYKDLSHMPFEERTRVNYDHPDSLDNDLLYQHLLDLRAGKPILMPIYDFVQHNRLSEPVFMEPCPVIVVDGILLFTDKRIRDLMELKIFVDTDADLRFIRRLRRDIKERGRSVDSVIEQYLTTVRIMHQEFVEPTKRYADLIIPEGGFNVPMLLDRIVKLVQTLYDQALGERISPLLERAKFFAGANEPD</sequence>
<evidence type="ECO:0000313" key="20">
    <source>
        <dbReference type="Proteomes" id="UP000521676"/>
    </source>
</evidence>
<evidence type="ECO:0000259" key="18">
    <source>
        <dbReference type="Pfam" id="PF00485"/>
    </source>
</evidence>
<dbReference type="EMBL" id="JACATZ010000001">
    <property type="protein sequence ID" value="NWJ45642.1"/>
    <property type="molecule type" value="Genomic_DNA"/>
</dbReference>
<feature type="binding site" evidence="16">
    <location>
        <begin position="20"/>
        <end position="27"/>
    </location>
    <ligand>
        <name>ATP</name>
        <dbReference type="ChEBI" id="CHEBI:30616"/>
    </ligand>
</feature>
<dbReference type="GO" id="GO:0004849">
    <property type="term" value="F:uridine kinase activity"/>
    <property type="evidence" value="ECO:0007669"/>
    <property type="project" value="UniProtKB-UniRule"/>
</dbReference>
<dbReference type="Proteomes" id="UP000521676">
    <property type="component" value="Unassembled WGS sequence"/>
</dbReference>
<protein>
    <recommendedName>
        <fullName evidence="6 16">Uridine kinase</fullName>
        <ecNumber evidence="5 16">2.7.1.48</ecNumber>
    </recommendedName>
    <alternativeName>
        <fullName evidence="12 16">Cytidine monophosphokinase</fullName>
    </alternativeName>
    <alternativeName>
        <fullName evidence="13 16">Uridine monophosphokinase</fullName>
    </alternativeName>
</protein>
<evidence type="ECO:0000256" key="5">
    <source>
        <dbReference type="ARBA" id="ARBA00012137"/>
    </source>
</evidence>